<gene>
    <name evidence="1" type="ORF">GCM10010912_46480</name>
</gene>
<sequence length="69" mass="7997">MDIDAIGIHQLQTIELEKPPKPIPININIIDIKIKATGINIMSFLNRERLNFKFSALKYVRNIRIHAPF</sequence>
<evidence type="ECO:0000313" key="2">
    <source>
        <dbReference type="Proteomes" id="UP000637643"/>
    </source>
</evidence>
<dbReference type="AlphaFoldDB" id="A0A917FRA2"/>
<organism evidence="1 2">
    <name type="scientific">Paenibacillus albidus</name>
    <dbReference type="NCBI Taxonomy" id="2041023"/>
    <lineage>
        <taxon>Bacteria</taxon>
        <taxon>Bacillati</taxon>
        <taxon>Bacillota</taxon>
        <taxon>Bacilli</taxon>
        <taxon>Bacillales</taxon>
        <taxon>Paenibacillaceae</taxon>
        <taxon>Paenibacillus</taxon>
    </lineage>
</organism>
<comment type="caution">
    <text evidence="1">The sequence shown here is derived from an EMBL/GenBank/DDBJ whole genome shotgun (WGS) entry which is preliminary data.</text>
</comment>
<proteinExistence type="predicted"/>
<reference evidence="1" key="2">
    <citation type="submission" date="2020-09" db="EMBL/GenBank/DDBJ databases">
        <authorList>
            <person name="Sun Q."/>
            <person name="Zhou Y."/>
        </authorList>
    </citation>
    <scope>NUCLEOTIDE SEQUENCE</scope>
    <source>
        <strain evidence="1">CGMCC 1.16134</strain>
    </source>
</reference>
<name>A0A917FRA2_9BACL</name>
<reference evidence="1" key="1">
    <citation type="journal article" date="2014" name="Int. J. Syst. Evol. Microbiol.">
        <title>Complete genome sequence of Corynebacterium casei LMG S-19264T (=DSM 44701T), isolated from a smear-ripened cheese.</title>
        <authorList>
            <consortium name="US DOE Joint Genome Institute (JGI-PGF)"/>
            <person name="Walter F."/>
            <person name="Albersmeier A."/>
            <person name="Kalinowski J."/>
            <person name="Ruckert C."/>
        </authorList>
    </citation>
    <scope>NUCLEOTIDE SEQUENCE</scope>
    <source>
        <strain evidence="1">CGMCC 1.16134</strain>
    </source>
</reference>
<accession>A0A917FRA2</accession>
<keyword evidence="2" id="KW-1185">Reference proteome</keyword>
<evidence type="ECO:0000313" key="1">
    <source>
        <dbReference type="EMBL" id="GGF96287.1"/>
    </source>
</evidence>
<dbReference type="Proteomes" id="UP000637643">
    <property type="component" value="Unassembled WGS sequence"/>
</dbReference>
<dbReference type="EMBL" id="BMKR01000024">
    <property type="protein sequence ID" value="GGF96287.1"/>
    <property type="molecule type" value="Genomic_DNA"/>
</dbReference>
<protein>
    <submittedName>
        <fullName evidence="1">Uncharacterized protein</fullName>
    </submittedName>
</protein>